<dbReference type="OrthoDB" id="6424487at2759"/>
<evidence type="ECO:0000256" key="3">
    <source>
        <dbReference type="SAM" id="Coils"/>
    </source>
</evidence>
<dbReference type="GO" id="GO:0019900">
    <property type="term" value="F:kinase binding"/>
    <property type="evidence" value="ECO:0007669"/>
    <property type="project" value="InterPro"/>
</dbReference>
<dbReference type="InterPro" id="IPR024836">
    <property type="entry name" value="JAKMIP"/>
</dbReference>
<dbReference type="PANTHER" id="PTHR18935:SF9">
    <property type="entry name" value="JANUS KINASE AND MICROTUBULE-INTERACTING PROTEIN 3"/>
    <property type="match status" value="1"/>
</dbReference>
<dbReference type="AlphaFoldDB" id="Q4RAA4"/>
<accession>Q4RAA4</accession>
<evidence type="ECO:0000256" key="1">
    <source>
        <dbReference type="ARBA" id="ARBA00005239"/>
    </source>
</evidence>
<gene>
    <name evidence="5" type="ORF">GSTENG00038089001</name>
</gene>
<evidence type="ECO:0000256" key="2">
    <source>
        <dbReference type="ARBA" id="ARBA00023054"/>
    </source>
</evidence>
<dbReference type="PANTHER" id="PTHR18935">
    <property type="entry name" value="GOLGIN SUBFAMILY A MEMBER 4-LIKE ISOFORM X1"/>
    <property type="match status" value="1"/>
</dbReference>
<feature type="non-terminal residue" evidence="5">
    <location>
        <position position="1"/>
    </location>
</feature>
<keyword evidence="2 3" id="KW-0175">Coiled coil</keyword>
<feature type="coiled-coil region" evidence="3">
    <location>
        <begin position="7"/>
        <end position="61"/>
    </location>
</feature>
<dbReference type="EMBL" id="CAAE01024142">
    <property type="protein sequence ID" value="CAG14679.1"/>
    <property type="molecule type" value="Genomic_DNA"/>
</dbReference>
<proteinExistence type="inferred from homology"/>
<feature type="non-terminal residue" evidence="5">
    <location>
        <position position="90"/>
    </location>
</feature>
<dbReference type="Pfam" id="PF16034">
    <property type="entry name" value="JAKMIP_CC3"/>
    <property type="match status" value="1"/>
</dbReference>
<comment type="similarity">
    <text evidence="1">Belongs to the JAKMIP family.</text>
</comment>
<sequence length="90" mass="10591">EEADLRYRQLTQEYQALQRAYALLTEASGGDYDAEKETKTREQLLKDVSHYQSRIEDLESALKQQGLDIQWVEEKQLLYQKNQDLLKKVG</sequence>
<dbReference type="GO" id="GO:0008017">
    <property type="term" value="F:microtubule binding"/>
    <property type="evidence" value="ECO:0007669"/>
    <property type="project" value="InterPro"/>
</dbReference>
<evidence type="ECO:0000259" key="4">
    <source>
        <dbReference type="Pfam" id="PF16034"/>
    </source>
</evidence>
<name>Q4RAA4_TETNG</name>
<dbReference type="KEGG" id="tng:GSTEN00038089G001"/>
<evidence type="ECO:0000313" key="5">
    <source>
        <dbReference type="EMBL" id="CAG14679.1"/>
    </source>
</evidence>
<reference evidence="5" key="2">
    <citation type="submission" date="2004-02" db="EMBL/GenBank/DDBJ databases">
        <authorList>
            <consortium name="Genoscope"/>
            <consortium name="Whitehead Institute Centre for Genome Research"/>
        </authorList>
    </citation>
    <scope>NUCLEOTIDE SEQUENCE</scope>
</reference>
<dbReference type="InterPro" id="IPR031994">
    <property type="entry name" value="JAKMIP_C"/>
</dbReference>
<organism evidence="5">
    <name type="scientific">Tetraodon nigroviridis</name>
    <name type="common">Spotted green pufferfish</name>
    <name type="synonym">Chelonodon nigroviridis</name>
    <dbReference type="NCBI Taxonomy" id="99883"/>
    <lineage>
        <taxon>Eukaryota</taxon>
        <taxon>Metazoa</taxon>
        <taxon>Chordata</taxon>
        <taxon>Craniata</taxon>
        <taxon>Vertebrata</taxon>
        <taxon>Euteleostomi</taxon>
        <taxon>Actinopterygii</taxon>
        <taxon>Neopterygii</taxon>
        <taxon>Teleostei</taxon>
        <taxon>Neoteleostei</taxon>
        <taxon>Acanthomorphata</taxon>
        <taxon>Eupercaria</taxon>
        <taxon>Tetraodontiformes</taxon>
        <taxon>Tetradontoidea</taxon>
        <taxon>Tetraodontidae</taxon>
        <taxon>Tetraodon</taxon>
    </lineage>
</organism>
<protein>
    <submittedName>
        <fullName evidence="5">Chromosome undetermined SCAF24142, whole genome shotgun sequence</fullName>
    </submittedName>
</protein>
<reference evidence="5" key="1">
    <citation type="journal article" date="2004" name="Nature">
        <title>Genome duplication in the teleost fish Tetraodon nigroviridis reveals the early vertebrate proto-karyotype.</title>
        <authorList>
            <person name="Jaillon O."/>
            <person name="Aury J.-M."/>
            <person name="Brunet F."/>
            <person name="Petit J.-L."/>
            <person name="Stange-Thomann N."/>
            <person name="Mauceli E."/>
            <person name="Bouneau L."/>
            <person name="Fischer C."/>
            <person name="Ozouf-Costaz C."/>
            <person name="Bernot A."/>
            <person name="Nicaud S."/>
            <person name="Jaffe D."/>
            <person name="Fisher S."/>
            <person name="Lutfalla G."/>
            <person name="Dossat C."/>
            <person name="Segurens B."/>
            <person name="Dasilva C."/>
            <person name="Salanoubat M."/>
            <person name="Levy M."/>
            <person name="Boudet N."/>
            <person name="Castellano S."/>
            <person name="Anthouard V."/>
            <person name="Jubin C."/>
            <person name="Castelli V."/>
            <person name="Katinka M."/>
            <person name="Vacherie B."/>
            <person name="Biemont C."/>
            <person name="Skalli Z."/>
            <person name="Cattolico L."/>
            <person name="Poulain J."/>
            <person name="De Berardinis V."/>
            <person name="Cruaud C."/>
            <person name="Duprat S."/>
            <person name="Brottier P."/>
            <person name="Coutanceau J.-P."/>
            <person name="Gouzy J."/>
            <person name="Parra G."/>
            <person name="Lardier G."/>
            <person name="Chapple C."/>
            <person name="McKernan K.J."/>
            <person name="McEwan P."/>
            <person name="Bosak S."/>
            <person name="Kellis M."/>
            <person name="Volff J.-N."/>
            <person name="Guigo R."/>
            <person name="Zody M.C."/>
            <person name="Mesirov J."/>
            <person name="Lindblad-Toh K."/>
            <person name="Birren B."/>
            <person name="Nusbaum C."/>
            <person name="Kahn D."/>
            <person name="Robinson-Rechavi M."/>
            <person name="Laudet V."/>
            <person name="Schachter V."/>
            <person name="Quetier F."/>
            <person name="Saurin W."/>
            <person name="Scarpelli C."/>
            <person name="Wincker P."/>
            <person name="Lander E.S."/>
            <person name="Weissenbach J."/>
            <person name="Roest Crollius H."/>
        </authorList>
    </citation>
    <scope>NUCLEOTIDE SEQUENCE [LARGE SCALE GENOMIC DNA]</scope>
</reference>
<feature type="domain" description="Janus kinase and microtubule-interacting protein C-terminal" evidence="4">
    <location>
        <begin position="1"/>
        <end position="89"/>
    </location>
</feature>